<dbReference type="InterPro" id="IPR049492">
    <property type="entry name" value="BD-FAE-like_dom"/>
</dbReference>
<feature type="domain" description="BD-FAE-like" evidence="2">
    <location>
        <begin position="46"/>
        <end position="232"/>
    </location>
</feature>
<dbReference type="InterPro" id="IPR050300">
    <property type="entry name" value="GDXG_lipolytic_enzyme"/>
</dbReference>
<sequence length="282" mass="31039">MGDDDSVFLKELDLGIDYASLGLKTPEKAPSFQGLILKNYDEYCKGRKRPAILVLPGGGYGFTSQREAMPIALEFLAAGISAFVLHYSVAPDVRFPTELVQAYAAVRMIRENAEEWNIDPEQIYVCGFSAGGHLAASTGVFWNRDWVRKLGFLGDSHKPNGLILSYPVITGGEFAHRGSFENLLGDQYSDELVELNSLEKQVSKDTPRCFVWHTSEDGGVPVQNSLLFASALANNGVPFELHVYPHGEHGLSLANELVCDASGVLPKVQSWVPFAKEWIFGR</sequence>
<dbReference type="Gene3D" id="3.40.50.1820">
    <property type="entry name" value="alpha/beta hydrolase"/>
    <property type="match status" value="1"/>
</dbReference>
<reference evidence="3" key="2">
    <citation type="journal article" date="2021" name="PeerJ">
        <title>Extensive microbial diversity within the chicken gut microbiome revealed by metagenomics and culture.</title>
        <authorList>
            <person name="Gilroy R."/>
            <person name="Ravi A."/>
            <person name="Getino M."/>
            <person name="Pursley I."/>
            <person name="Horton D.L."/>
            <person name="Alikhan N.F."/>
            <person name="Baker D."/>
            <person name="Gharbi K."/>
            <person name="Hall N."/>
            <person name="Watson M."/>
            <person name="Adriaenssens E.M."/>
            <person name="Foster-Nyarko E."/>
            <person name="Jarju S."/>
            <person name="Secka A."/>
            <person name="Antonio M."/>
            <person name="Oren A."/>
            <person name="Chaudhuri R.R."/>
            <person name="La Ragione R."/>
            <person name="Hildebrand F."/>
            <person name="Pallen M.J."/>
        </authorList>
    </citation>
    <scope>NUCLEOTIDE SEQUENCE</scope>
    <source>
        <strain evidence="3">CHK199-13235</strain>
    </source>
</reference>
<protein>
    <submittedName>
        <fullName evidence="3">Alpha/beta hydrolase</fullName>
    </submittedName>
</protein>
<reference evidence="3" key="1">
    <citation type="submission" date="2020-10" db="EMBL/GenBank/DDBJ databases">
        <authorList>
            <person name="Gilroy R."/>
        </authorList>
    </citation>
    <scope>NUCLEOTIDE SEQUENCE</scope>
    <source>
        <strain evidence="3">CHK199-13235</strain>
    </source>
</reference>
<proteinExistence type="predicted"/>
<name>A0A9D1FLB6_9FIRM</name>
<dbReference type="AlphaFoldDB" id="A0A9D1FLB6"/>
<evidence type="ECO:0000256" key="1">
    <source>
        <dbReference type="ARBA" id="ARBA00022801"/>
    </source>
</evidence>
<dbReference type="InterPro" id="IPR029058">
    <property type="entry name" value="AB_hydrolase_fold"/>
</dbReference>
<dbReference type="Proteomes" id="UP000824002">
    <property type="component" value="Unassembled WGS sequence"/>
</dbReference>
<dbReference type="PANTHER" id="PTHR48081:SF6">
    <property type="entry name" value="PEPTIDASE S9 PROLYL OLIGOPEPTIDASE CATALYTIC DOMAIN-CONTAINING PROTEIN"/>
    <property type="match status" value="1"/>
</dbReference>
<dbReference type="SUPFAM" id="SSF53474">
    <property type="entry name" value="alpha/beta-Hydrolases"/>
    <property type="match status" value="1"/>
</dbReference>
<accession>A0A9D1FLB6</accession>
<evidence type="ECO:0000313" key="3">
    <source>
        <dbReference type="EMBL" id="HIS75612.1"/>
    </source>
</evidence>
<evidence type="ECO:0000313" key="4">
    <source>
        <dbReference type="Proteomes" id="UP000824002"/>
    </source>
</evidence>
<dbReference type="GO" id="GO:0016787">
    <property type="term" value="F:hydrolase activity"/>
    <property type="evidence" value="ECO:0007669"/>
    <property type="project" value="UniProtKB-KW"/>
</dbReference>
<dbReference type="PANTHER" id="PTHR48081">
    <property type="entry name" value="AB HYDROLASE SUPERFAMILY PROTEIN C4A8.06C"/>
    <property type="match status" value="1"/>
</dbReference>
<dbReference type="Pfam" id="PF20434">
    <property type="entry name" value="BD-FAE"/>
    <property type="match status" value="1"/>
</dbReference>
<gene>
    <name evidence="3" type="ORF">IAB51_02275</name>
</gene>
<evidence type="ECO:0000259" key="2">
    <source>
        <dbReference type="Pfam" id="PF20434"/>
    </source>
</evidence>
<keyword evidence="1 3" id="KW-0378">Hydrolase</keyword>
<organism evidence="3 4">
    <name type="scientific">Candidatus Merdivicinus excrementipullorum</name>
    <dbReference type="NCBI Taxonomy" id="2840867"/>
    <lineage>
        <taxon>Bacteria</taxon>
        <taxon>Bacillati</taxon>
        <taxon>Bacillota</taxon>
        <taxon>Clostridia</taxon>
        <taxon>Eubacteriales</taxon>
        <taxon>Oscillospiraceae</taxon>
        <taxon>Oscillospiraceae incertae sedis</taxon>
        <taxon>Candidatus Merdivicinus</taxon>
    </lineage>
</organism>
<comment type="caution">
    <text evidence="3">The sequence shown here is derived from an EMBL/GenBank/DDBJ whole genome shotgun (WGS) entry which is preliminary data.</text>
</comment>
<dbReference type="EMBL" id="DVJP01000018">
    <property type="protein sequence ID" value="HIS75612.1"/>
    <property type="molecule type" value="Genomic_DNA"/>
</dbReference>